<dbReference type="AlphaFoldDB" id="A0A561TYG2"/>
<feature type="domain" description="Erythromycin biosynthesis protein CIII-like C-terminal" evidence="4">
    <location>
        <begin position="237"/>
        <end position="390"/>
    </location>
</feature>
<dbReference type="EMBL" id="VIWW01000002">
    <property type="protein sequence ID" value="TWF92153.1"/>
    <property type="molecule type" value="Genomic_DNA"/>
</dbReference>
<name>A0A561TYG2_9ACTN</name>
<protein>
    <submittedName>
        <fullName evidence="7">DUF1205 domain-containing protein</fullName>
    </submittedName>
    <submittedName>
        <fullName evidence="6">Glycosyltransferase</fullName>
    </submittedName>
</protein>
<evidence type="ECO:0000313" key="7">
    <source>
        <dbReference type="EMBL" id="WSC11542.1"/>
    </source>
</evidence>
<dbReference type="Pfam" id="PF21036">
    <property type="entry name" value="EryCIII-like_N"/>
    <property type="match status" value="1"/>
</dbReference>
<dbReference type="PANTHER" id="PTHR48050:SF13">
    <property type="entry name" value="STEROL 3-BETA-GLUCOSYLTRANSFERASE UGT80A2"/>
    <property type="match status" value="1"/>
</dbReference>
<dbReference type="EMBL" id="CP109114">
    <property type="protein sequence ID" value="WSC17569.1"/>
    <property type="molecule type" value="Genomic_DNA"/>
</dbReference>
<keyword evidence="2" id="KW-0328">Glycosyltransferase</keyword>
<reference evidence="7 10" key="2">
    <citation type="submission" date="2022-10" db="EMBL/GenBank/DDBJ databases">
        <title>The complete genomes of actinobacterial strains from the NBC collection.</title>
        <authorList>
            <person name="Joergensen T.S."/>
            <person name="Alvarez Arevalo M."/>
            <person name="Sterndorff E.B."/>
            <person name="Faurdal D."/>
            <person name="Vuksanovic O."/>
            <person name="Mourched A.-S."/>
            <person name="Charusanti P."/>
            <person name="Shaw S."/>
            <person name="Blin K."/>
            <person name="Weber T."/>
        </authorList>
    </citation>
    <scope>NUCLEOTIDE SEQUENCE [LARGE SCALE GENOMIC DNA]</scope>
    <source>
        <strain evidence="7 10">NBC 01769</strain>
    </source>
</reference>
<dbReference type="EMBL" id="CP109114">
    <property type="protein sequence ID" value="WSC11542.1"/>
    <property type="molecule type" value="Genomic_DNA"/>
</dbReference>
<dbReference type="Gene3D" id="3.40.50.2000">
    <property type="entry name" value="Glycogen Phosphorylase B"/>
    <property type="match status" value="2"/>
</dbReference>
<dbReference type="Pfam" id="PF06722">
    <property type="entry name" value="EryCIII-like_C"/>
    <property type="match status" value="1"/>
</dbReference>
<evidence type="ECO:0000313" key="9">
    <source>
        <dbReference type="Proteomes" id="UP000318186"/>
    </source>
</evidence>
<evidence type="ECO:0000256" key="2">
    <source>
        <dbReference type="ARBA" id="ARBA00022676"/>
    </source>
</evidence>
<evidence type="ECO:0000313" key="10">
    <source>
        <dbReference type="Proteomes" id="UP001330827"/>
    </source>
</evidence>
<feature type="domain" description="Erythromycin biosynthesis protein CIII-like N-terminal" evidence="5">
    <location>
        <begin position="23"/>
        <end position="221"/>
    </location>
</feature>
<dbReference type="SUPFAM" id="SSF53756">
    <property type="entry name" value="UDP-Glycosyltransferase/glycogen phosphorylase"/>
    <property type="match status" value="1"/>
</dbReference>
<accession>A0A561TYG2</accession>
<dbReference type="InterPro" id="IPR048284">
    <property type="entry name" value="EryCIII-like_N"/>
</dbReference>
<sequence>MKILFVTTGSQATYYAAAPLATAARNAGHQVMLAAHEPWVETAEAIGIPTFCFTADPIRHFMRVTNPGRGLRFPRELGDEEMFGQGRGFAQMGLAGVKSLLELAKDWTPDVVVGSSQSYAAMLLAAHLKVPYVRHVEYLGIPLTGIDPGAEAELRPELERLGVDGLLKPDLLLDSTPPSLRPAHDPDAQSLRWIPSNPQRRLERWMYTRPEGRRRVLITSGFRSLMFRDPGWSMPLLVSELNKQNAEVLIAASPGAAERFGADLGDARVGWIPMDVAAATCDLAVHHGGATTATTLMTNGVPQLIIPENPPEFPPNYHREAIAKAISDFGAGKTLWPVAQAPDKAPGETIAAACRELLEEPSYTERTRFLAKEISTLPTPQDIVPRLEALLHS</sequence>
<proteinExistence type="inferred from homology"/>
<keyword evidence="10" id="KW-1185">Reference proteome</keyword>
<dbReference type="InterPro" id="IPR050426">
    <property type="entry name" value="Glycosyltransferase_28"/>
</dbReference>
<dbReference type="OrthoDB" id="3863369at2"/>
<gene>
    <name evidence="6" type="ORF">FHX80_12472</name>
    <name evidence="7" type="ORF">OIE64_00725</name>
    <name evidence="8" type="ORF">OIE64_35315</name>
</gene>
<evidence type="ECO:0000256" key="3">
    <source>
        <dbReference type="ARBA" id="ARBA00022679"/>
    </source>
</evidence>
<dbReference type="InterPro" id="IPR010610">
    <property type="entry name" value="EryCIII-like_C"/>
</dbReference>
<evidence type="ECO:0000259" key="4">
    <source>
        <dbReference type="Pfam" id="PF06722"/>
    </source>
</evidence>
<evidence type="ECO:0000313" key="8">
    <source>
        <dbReference type="EMBL" id="WSC17569.1"/>
    </source>
</evidence>
<evidence type="ECO:0000259" key="5">
    <source>
        <dbReference type="Pfam" id="PF21036"/>
    </source>
</evidence>
<evidence type="ECO:0000256" key="1">
    <source>
        <dbReference type="ARBA" id="ARBA00006962"/>
    </source>
</evidence>
<dbReference type="PANTHER" id="PTHR48050">
    <property type="entry name" value="STEROL 3-BETA-GLUCOSYLTRANSFERASE"/>
    <property type="match status" value="1"/>
</dbReference>
<dbReference type="RefSeq" id="WP_145767970.1">
    <property type="nucleotide sequence ID" value="NZ_CP109114.1"/>
</dbReference>
<comment type="similarity">
    <text evidence="1">Belongs to the glycosyltransferase 28 family.</text>
</comment>
<dbReference type="Proteomes" id="UP000318186">
    <property type="component" value="Unassembled WGS sequence"/>
</dbReference>
<evidence type="ECO:0000313" key="6">
    <source>
        <dbReference type="EMBL" id="TWF92153.1"/>
    </source>
</evidence>
<organism evidence="6 9">
    <name type="scientific">Streptomyces brevispora</name>
    <dbReference type="NCBI Taxonomy" id="887462"/>
    <lineage>
        <taxon>Bacteria</taxon>
        <taxon>Bacillati</taxon>
        <taxon>Actinomycetota</taxon>
        <taxon>Actinomycetes</taxon>
        <taxon>Kitasatosporales</taxon>
        <taxon>Streptomycetaceae</taxon>
        <taxon>Streptomyces</taxon>
    </lineage>
</organism>
<dbReference type="Proteomes" id="UP001330827">
    <property type="component" value="Chromosome"/>
</dbReference>
<reference evidence="6 9" key="1">
    <citation type="submission" date="2019-06" db="EMBL/GenBank/DDBJ databases">
        <title>Sequencing the genomes of 1000 actinobacteria strains.</title>
        <authorList>
            <person name="Klenk H.-P."/>
        </authorList>
    </citation>
    <scope>NUCLEOTIDE SEQUENCE [LARGE SCALE GENOMIC DNA]</scope>
    <source>
        <strain evidence="6 9">DSM 42059</strain>
    </source>
</reference>
<dbReference type="GO" id="GO:0016757">
    <property type="term" value="F:glycosyltransferase activity"/>
    <property type="evidence" value="ECO:0007669"/>
    <property type="project" value="UniProtKB-KW"/>
</dbReference>
<keyword evidence="3 6" id="KW-0808">Transferase</keyword>